<evidence type="ECO:0000313" key="1">
    <source>
        <dbReference type="EMBL" id="KAJ7222511.1"/>
    </source>
</evidence>
<name>A0AAD6YL18_9AGAR</name>
<gene>
    <name evidence="1" type="ORF">GGX14DRAFT_428943</name>
</gene>
<dbReference type="EMBL" id="JARJCW010000007">
    <property type="protein sequence ID" value="KAJ7222511.1"/>
    <property type="molecule type" value="Genomic_DNA"/>
</dbReference>
<dbReference type="Proteomes" id="UP001219525">
    <property type="component" value="Unassembled WGS sequence"/>
</dbReference>
<feature type="non-terminal residue" evidence="1">
    <location>
        <position position="340"/>
    </location>
</feature>
<evidence type="ECO:0000313" key="2">
    <source>
        <dbReference type="Proteomes" id="UP001219525"/>
    </source>
</evidence>
<protein>
    <submittedName>
        <fullName evidence="1">Uncharacterized protein</fullName>
    </submittedName>
</protein>
<keyword evidence="2" id="KW-1185">Reference proteome</keyword>
<comment type="caution">
    <text evidence="1">The sequence shown here is derived from an EMBL/GenBank/DDBJ whole genome shotgun (WGS) entry which is preliminary data.</text>
</comment>
<dbReference type="AlphaFoldDB" id="A0AAD6YL18"/>
<proteinExistence type="predicted"/>
<organism evidence="1 2">
    <name type="scientific">Mycena pura</name>
    <dbReference type="NCBI Taxonomy" id="153505"/>
    <lineage>
        <taxon>Eukaryota</taxon>
        <taxon>Fungi</taxon>
        <taxon>Dikarya</taxon>
        <taxon>Basidiomycota</taxon>
        <taxon>Agaricomycotina</taxon>
        <taxon>Agaricomycetes</taxon>
        <taxon>Agaricomycetidae</taxon>
        <taxon>Agaricales</taxon>
        <taxon>Marasmiineae</taxon>
        <taxon>Mycenaceae</taxon>
        <taxon>Mycena</taxon>
    </lineage>
</organism>
<accession>A0AAD6YL18</accession>
<reference evidence="1" key="1">
    <citation type="submission" date="2023-03" db="EMBL/GenBank/DDBJ databases">
        <title>Massive genome expansion in bonnet fungi (Mycena s.s.) driven by repeated elements and novel gene families across ecological guilds.</title>
        <authorList>
            <consortium name="Lawrence Berkeley National Laboratory"/>
            <person name="Harder C.B."/>
            <person name="Miyauchi S."/>
            <person name="Viragh M."/>
            <person name="Kuo A."/>
            <person name="Thoen E."/>
            <person name="Andreopoulos B."/>
            <person name="Lu D."/>
            <person name="Skrede I."/>
            <person name="Drula E."/>
            <person name="Henrissat B."/>
            <person name="Morin E."/>
            <person name="Kohler A."/>
            <person name="Barry K."/>
            <person name="LaButti K."/>
            <person name="Morin E."/>
            <person name="Salamov A."/>
            <person name="Lipzen A."/>
            <person name="Mereny Z."/>
            <person name="Hegedus B."/>
            <person name="Baldrian P."/>
            <person name="Stursova M."/>
            <person name="Weitz H."/>
            <person name="Taylor A."/>
            <person name="Grigoriev I.V."/>
            <person name="Nagy L.G."/>
            <person name="Martin F."/>
            <person name="Kauserud H."/>
        </authorList>
    </citation>
    <scope>NUCLEOTIDE SEQUENCE</scope>
    <source>
        <strain evidence="1">9144</strain>
    </source>
</reference>
<sequence>MLPPELVELIIYHAWGCLSTTSHRHAYSMVQWMLVSHGWLQIVLSVVFRDLWITSYAHMNYIHKVCFWRFPSFISEIAGILDVRRYLAESCRSLTLSVYQSLEEYTSQCTELVEYATTDSDRPQLLRGSRCYLAQQDAIQCLPDLIWDITPYITALHCVLVDCAATCREWNTFVQAQRSGEFYPLSLTELHVTFAYTSPPPAVLLDASRGTFFPPPSDWDLPWICRFDGVRRLVVRDANADFVAFLTTVCPRLERVDGGIPCGGCARDCACGRQGPARVRAPPAYRRMGPDGRQRYGAVAAHSSWPAYPESPHLGSPRSGEEDLHVAPVEECLHATTAQV</sequence>